<organism evidence="2 3">
    <name type="scientific">Puccinia striiformis f. sp. tritici PST-78</name>
    <dbReference type="NCBI Taxonomy" id="1165861"/>
    <lineage>
        <taxon>Eukaryota</taxon>
        <taxon>Fungi</taxon>
        <taxon>Dikarya</taxon>
        <taxon>Basidiomycota</taxon>
        <taxon>Pucciniomycotina</taxon>
        <taxon>Pucciniomycetes</taxon>
        <taxon>Pucciniales</taxon>
        <taxon>Pucciniaceae</taxon>
        <taxon>Puccinia</taxon>
    </lineage>
</organism>
<name>A0A0L0V6B5_9BASI</name>
<proteinExistence type="predicted"/>
<keyword evidence="3" id="KW-1185">Reference proteome</keyword>
<dbReference type="EMBL" id="AJIL01000108">
    <property type="protein sequence ID" value="KNE94822.1"/>
    <property type="molecule type" value="Genomic_DNA"/>
</dbReference>
<dbReference type="Proteomes" id="UP000054564">
    <property type="component" value="Unassembled WGS sequence"/>
</dbReference>
<feature type="compositionally biased region" description="Polar residues" evidence="1">
    <location>
        <begin position="32"/>
        <end position="41"/>
    </location>
</feature>
<dbReference type="AlphaFoldDB" id="A0A0L0V6B5"/>
<feature type="region of interest" description="Disordered" evidence="1">
    <location>
        <begin position="32"/>
        <end position="103"/>
    </location>
</feature>
<comment type="caution">
    <text evidence="2">The sequence shown here is derived from an EMBL/GenBank/DDBJ whole genome shotgun (WGS) entry which is preliminary data.</text>
</comment>
<feature type="compositionally biased region" description="Low complexity" evidence="1">
    <location>
        <begin position="42"/>
        <end position="71"/>
    </location>
</feature>
<dbReference type="STRING" id="1165861.A0A0L0V6B5"/>
<reference evidence="3" key="1">
    <citation type="submission" date="2014-03" db="EMBL/GenBank/DDBJ databases">
        <title>The Genome Sequence of Puccinia striiformis f. sp. tritici PST-78.</title>
        <authorList>
            <consortium name="The Broad Institute Genome Sequencing Platform"/>
            <person name="Cuomo C."/>
            <person name="Hulbert S."/>
            <person name="Chen X."/>
            <person name="Walker B."/>
            <person name="Young S.K."/>
            <person name="Zeng Q."/>
            <person name="Gargeya S."/>
            <person name="Fitzgerald M."/>
            <person name="Haas B."/>
            <person name="Abouelleil A."/>
            <person name="Alvarado L."/>
            <person name="Arachchi H.M."/>
            <person name="Berlin A.M."/>
            <person name="Chapman S.B."/>
            <person name="Goldberg J."/>
            <person name="Griggs A."/>
            <person name="Gujja S."/>
            <person name="Hansen M."/>
            <person name="Howarth C."/>
            <person name="Imamovic A."/>
            <person name="Larimer J."/>
            <person name="McCowan C."/>
            <person name="Montmayeur A."/>
            <person name="Murphy C."/>
            <person name="Neiman D."/>
            <person name="Pearson M."/>
            <person name="Priest M."/>
            <person name="Roberts A."/>
            <person name="Saif S."/>
            <person name="Shea T."/>
            <person name="Sisk P."/>
            <person name="Sykes S."/>
            <person name="Wortman J."/>
            <person name="Nusbaum C."/>
            <person name="Birren B."/>
        </authorList>
    </citation>
    <scope>NUCLEOTIDE SEQUENCE [LARGE SCALE GENOMIC DNA]</scope>
    <source>
        <strain evidence="3">race PST-78</strain>
    </source>
</reference>
<evidence type="ECO:0000256" key="1">
    <source>
        <dbReference type="SAM" id="MobiDB-lite"/>
    </source>
</evidence>
<dbReference type="OrthoDB" id="10557031at2759"/>
<protein>
    <submittedName>
        <fullName evidence="2">Uncharacterized protein</fullName>
    </submittedName>
</protein>
<sequence>MLTAGSNHSACVPGGLPSQGWNKRALNSTLGDQTLTAPGLNTTPSSSTTAIIPNNTTTTTTTTSTITPKRTTLFDDDDDGLQGLMDNQGEDDQPEKKGPKNYTDAEMEPFATMDLESLRAAANHYAVRRRMSHDMRDELDELYYNFQCSVARLAIRNRIKPHLFAHYLGHSHRINGGMSWNNFQKYDPEARKLFDAYDCDEGRNQVAALWDTKSDEEKSRYCDPAFLDTLNPTATIPATASDPDPNPIVEAQFNGPVQTSRLSYEKTERMVANWVSKAKRDLKSMSFYHQVEGFFVLASFHPKSPIFKKGGSPFGNRYLRMRTGNKGVNAPDQFHTWVAAQSIQVDNGCQPMQIKRQRIQTVGDLTDKFLVDTVANNISEIRVQLKDLIRTSSGNKLSCAWPGENCDHRLKEIVMHQHS</sequence>
<accession>A0A0L0V6B5</accession>
<gene>
    <name evidence="2" type="ORF">PSTG_11833</name>
</gene>
<evidence type="ECO:0000313" key="2">
    <source>
        <dbReference type="EMBL" id="KNE94822.1"/>
    </source>
</evidence>
<evidence type="ECO:0000313" key="3">
    <source>
        <dbReference type="Proteomes" id="UP000054564"/>
    </source>
</evidence>